<organism evidence="1 2">
    <name type="scientific">Sulfitobacter pacificus</name>
    <dbReference type="NCBI Taxonomy" id="1499314"/>
    <lineage>
        <taxon>Bacteria</taxon>
        <taxon>Pseudomonadati</taxon>
        <taxon>Pseudomonadota</taxon>
        <taxon>Alphaproteobacteria</taxon>
        <taxon>Rhodobacterales</taxon>
        <taxon>Roseobacteraceae</taxon>
        <taxon>Sulfitobacter</taxon>
    </lineage>
</organism>
<protein>
    <recommendedName>
        <fullName evidence="3">Bacterial mobilisation domain-containing protein</fullName>
    </recommendedName>
</protein>
<accession>A0ABQ5VFT3</accession>
<evidence type="ECO:0000313" key="1">
    <source>
        <dbReference type="EMBL" id="GLQ25940.1"/>
    </source>
</evidence>
<reference evidence="1" key="2">
    <citation type="submission" date="2023-01" db="EMBL/GenBank/DDBJ databases">
        <title>Draft genome sequence of Sulfitobacter pacificus strain NBRC 109915.</title>
        <authorList>
            <person name="Sun Q."/>
            <person name="Mori K."/>
        </authorList>
    </citation>
    <scope>NUCLEOTIDE SEQUENCE</scope>
    <source>
        <strain evidence="1">NBRC 109915</strain>
    </source>
</reference>
<evidence type="ECO:0008006" key="3">
    <source>
        <dbReference type="Google" id="ProtNLM"/>
    </source>
</evidence>
<dbReference type="Proteomes" id="UP001161388">
    <property type="component" value="Unassembled WGS sequence"/>
</dbReference>
<evidence type="ECO:0000313" key="2">
    <source>
        <dbReference type="Proteomes" id="UP001161388"/>
    </source>
</evidence>
<comment type="caution">
    <text evidence="1">The sequence shown here is derived from an EMBL/GenBank/DDBJ whole genome shotgun (WGS) entry which is preliminary data.</text>
</comment>
<name>A0ABQ5VFT3_9RHOB</name>
<keyword evidence="2" id="KW-1185">Reference proteome</keyword>
<dbReference type="EMBL" id="BSNL01000001">
    <property type="protein sequence ID" value="GLQ25940.1"/>
    <property type="molecule type" value="Genomic_DNA"/>
</dbReference>
<gene>
    <name evidence="1" type="ORF">GCM10007927_07430</name>
</gene>
<proteinExistence type="predicted"/>
<reference evidence="1" key="1">
    <citation type="journal article" date="2014" name="Int. J. Syst. Evol. Microbiol.">
        <title>Complete genome of a new Firmicutes species belonging to the dominant human colonic microbiota ('Ruminococcus bicirculans') reveals two chromosomes and a selective capacity to utilize plant glucans.</title>
        <authorList>
            <consortium name="NISC Comparative Sequencing Program"/>
            <person name="Wegmann U."/>
            <person name="Louis P."/>
            <person name="Goesmann A."/>
            <person name="Henrissat B."/>
            <person name="Duncan S.H."/>
            <person name="Flint H.J."/>
        </authorList>
    </citation>
    <scope>NUCLEOTIDE SEQUENCE</scope>
    <source>
        <strain evidence="1">NBRC 109915</strain>
    </source>
</reference>
<sequence length="90" mass="10073">MADGMALATFIRAKVLNERLPCRKRRSSTSVTDKQAIAQILGLLGQSRIANNLNQFTDHANVGSLAMDNETRGQIEETYDHILFLRQTLL</sequence>